<evidence type="ECO:0000256" key="1">
    <source>
        <dbReference type="ARBA" id="ARBA00007637"/>
    </source>
</evidence>
<sequence>MKVIVSGGAGFIGSHLVDALIDRGIEVYIIDNLVSGQKENVNPQAQLYVVDICSEEASKIIMNIRPDAFYHLAAQADVGKSVQYPKYDGDVNIIGTLNMLEACRKASVRKFIFASTSAVYGNLNNELLSEDEITVPASFYGLSKLTAESYIRLFYELYRQSYTILRYANVYGPRQLPKGEGGVVSVFFDRLRKGGHINVHGDGKQTRDFIYVKDIVTANIAALENGDQETIQVSTSQRTSINEILSFLTDIHGISILREFTAPREGDIKHSCLCNKKATNLLSWKPLYTIEDGLKETYEFHQHDMTSACLESEQMG</sequence>
<dbReference type="InterPro" id="IPR036291">
    <property type="entry name" value="NAD(P)-bd_dom_sf"/>
</dbReference>
<evidence type="ECO:0000259" key="2">
    <source>
        <dbReference type="Pfam" id="PF01370"/>
    </source>
</evidence>
<protein>
    <submittedName>
        <fullName evidence="3">NAD-dependent epimerase/dehydratase family protein</fullName>
    </submittedName>
</protein>
<dbReference type="Proteomes" id="UP001152172">
    <property type="component" value="Unassembled WGS sequence"/>
</dbReference>
<keyword evidence="4" id="KW-1185">Reference proteome</keyword>
<feature type="domain" description="NAD-dependent epimerase/dehydratase" evidence="2">
    <location>
        <begin position="3"/>
        <end position="228"/>
    </location>
</feature>
<dbReference type="InterPro" id="IPR001509">
    <property type="entry name" value="Epimerase_deHydtase"/>
</dbReference>
<dbReference type="EMBL" id="JAMKBI010000011">
    <property type="protein sequence ID" value="MCZ8534545.1"/>
    <property type="molecule type" value="Genomic_DNA"/>
</dbReference>
<organism evidence="3 4">
    <name type="scientific">Psychrobacillus psychrodurans</name>
    <dbReference type="NCBI Taxonomy" id="126157"/>
    <lineage>
        <taxon>Bacteria</taxon>
        <taxon>Bacillati</taxon>
        <taxon>Bacillota</taxon>
        <taxon>Bacilli</taxon>
        <taxon>Bacillales</taxon>
        <taxon>Bacillaceae</taxon>
        <taxon>Psychrobacillus</taxon>
    </lineage>
</organism>
<comment type="caution">
    <text evidence="3">The sequence shown here is derived from an EMBL/GenBank/DDBJ whole genome shotgun (WGS) entry which is preliminary data.</text>
</comment>
<gene>
    <name evidence="3" type="ORF">M9R61_14640</name>
</gene>
<dbReference type="AlphaFoldDB" id="A0A9X3LAR2"/>
<evidence type="ECO:0000313" key="3">
    <source>
        <dbReference type="EMBL" id="MCZ8534545.1"/>
    </source>
</evidence>
<dbReference type="Pfam" id="PF01370">
    <property type="entry name" value="Epimerase"/>
    <property type="match status" value="1"/>
</dbReference>
<dbReference type="PANTHER" id="PTHR43000">
    <property type="entry name" value="DTDP-D-GLUCOSE 4,6-DEHYDRATASE-RELATED"/>
    <property type="match status" value="1"/>
</dbReference>
<proteinExistence type="inferred from homology"/>
<comment type="similarity">
    <text evidence="1">Belongs to the NAD(P)-dependent epimerase/dehydratase family.</text>
</comment>
<name>A0A9X3LAR2_9BACI</name>
<reference evidence="3" key="1">
    <citation type="submission" date="2022-05" db="EMBL/GenBank/DDBJ databases">
        <authorList>
            <person name="Colautti A."/>
            <person name="Iacumin L."/>
        </authorList>
    </citation>
    <scope>NUCLEOTIDE SEQUENCE</scope>
    <source>
        <strain evidence="3">DSM 30747</strain>
    </source>
</reference>
<dbReference type="SUPFAM" id="SSF51735">
    <property type="entry name" value="NAD(P)-binding Rossmann-fold domains"/>
    <property type="match status" value="1"/>
</dbReference>
<dbReference type="Gene3D" id="3.40.50.720">
    <property type="entry name" value="NAD(P)-binding Rossmann-like Domain"/>
    <property type="match status" value="1"/>
</dbReference>
<evidence type="ECO:0000313" key="4">
    <source>
        <dbReference type="Proteomes" id="UP001152172"/>
    </source>
</evidence>
<accession>A0A9X3LAR2</accession>
<dbReference type="RefSeq" id="WP_269922685.1">
    <property type="nucleotide sequence ID" value="NZ_JAMKBI010000011.1"/>
</dbReference>